<feature type="transmembrane region" description="Helical" evidence="1">
    <location>
        <begin position="21"/>
        <end position="46"/>
    </location>
</feature>
<dbReference type="RefSeq" id="WP_158766470.1">
    <property type="nucleotide sequence ID" value="NZ_CP047045.1"/>
</dbReference>
<reference evidence="3" key="1">
    <citation type="submission" date="2019-12" db="EMBL/GenBank/DDBJ databases">
        <title>Complete genome of Terracaulis silvestris 0127_4.</title>
        <authorList>
            <person name="Vieira S."/>
            <person name="Riedel T."/>
            <person name="Sproer C."/>
            <person name="Pascual J."/>
            <person name="Boedeker C."/>
            <person name="Overmann J."/>
        </authorList>
    </citation>
    <scope>NUCLEOTIDE SEQUENCE [LARGE SCALE GENOMIC DNA]</scope>
    <source>
        <strain evidence="3">0127_4</strain>
    </source>
</reference>
<accession>A0A6I6MSR9</accession>
<dbReference type="Proteomes" id="UP000431269">
    <property type="component" value="Chromosome"/>
</dbReference>
<keyword evidence="3" id="KW-1185">Reference proteome</keyword>
<dbReference type="InterPro" id="IPR007462">
    <property type="entry name" value="COV1-like"/>
</dbReference>
<dbReference type="PANTHER" id="PTHR31876:SF26">
    <property type="entry name" value="PROTEIN LIKE COV 2"/>
    <property type="match status" value="1"/>
</dbReference>
<evidence type="ECO:0000313" key="3">
    <source>
        <dbReference type="Proteomes" id="UP000431269"/>
    </source>
</evidence>
<organism evidence="2 3">
    <name type="scientific">Terricaulis silvestris</name>
    <dbReference type="NCBI Taxonomy" id="2686094"/>
    <lineage>
        <taxon>Bacteria</taxon>
        <taxon>Pseudomonadati</taxon>
        <taxon>Pseudomonadota</taxon>
        <taxon>Alphaproteobacteria</taxon>
        <taxon>Caulobacterales</taxon>
        <taxon>Caulobacteraceae</taxon>
        <taxon>Terricaulis</taxon>
    </lineage>
</organism>
<protein>
    <recommendedName>
        <fullName evidence="4">DUF502 domain-containing protein</fullName>
    </recommendedName>
</protein>
<evidence type="ECO:0000313" key="2">
    <source>
        <dbReference type="EMBL" id="QGZ95624.1"/>
    </source>
</evidence>
<keyword evidence="1" id="KW-0472">Membrane</keyword>
<keyword evidence="1" id="KW-0812">Transmembrane</keyword>
<sequence>MPPPPVTPPRPFHLLTWLRNSFLTGVALVLPFVITAWLIWIVVTFIDTRVEPIIPPGFEFFTRFPGGGVILAIAALTVVGALAGNLVGRWIVNTADSGIANLPLVRTIYGGAKQVFKQVAAPERTSFKQAVLVEFPQPGSYAIGFITNEDTAEVAHDIGVDLVAVYVPQAPIPTSGFLLYLPRNAMRPLAIPPDEALKRVISLGIIRKEDSLPSK</sequence>
<name>A0A6I6MSR9_9CAUL</name>
<evidence type="ECO:0000256" key="1">
    <source>
        <dbReference type="SAM" id="Phobius"/>
    </source>
</evidence>
<dbReference type="EMBL" id="CP047045">
    <property type="protein sequence ID" value="QGZ95624.1"/>
    <property type="molecule type" value="Genomic_DNA"/>
</dbReference>
<evidence type="ECO:0008006" key="4">
    <source>
        <dbReference type="Google" id="ProtNLM"/>
    </source>
</evidence>
<gene>
    <name evidence="2" type="ORF">DSM104635_02474</name>
</gene>
<dbReference type="AlphaFoldDB" id="A0A6I6MSR9"/>
<dbReference type="PANTHER" id="PTHR31876">
    <property type="entry name" value="COV-LIKE PROTEIN 1"/>
    <property type="match status" value="1"/>
</dbReference>
<feature type="transmembrane region" description="Helical" evidence="1">
    <location>
        <begin position="66"/>
        <end position="87"/>
    </location>
</feature>
<keyword evidence="1" id="KW-1133">Transmembrane helix</keyword>
<proteinExistence type="predicted"/>
<dbReference type="Pfam" id="PF04367">
    <property type="entry name" value="DUF502"/>
    <property type="match status" value="1"/>
</dbReference>
<dbReference type="KEGG" id="tsv:DSM104635_02474"/>